<comment type="caution">
    <text evidence="6">The sequence shown here is derived from an EMBL/GenBank/DDBJ whole genome shotgun (WGS) entry which is preliminary data.</text>
</comment>
<dbReference type="InterPro" id="IPR047129">
    <property type="entry name" value="PPA2-like"/>
</dbReference>
<keyword evidence="2 4" id="KW-0378">Hydrolase</keyword>
<keyword evidence="7" id="KW-1185">Reference proteome</keyword>
<accession>A0ABR2LD26</accession>
<dbReference type="PROSITE" id="PS00125">
    <property type="entry name" value="SER_THR_PHOSPHATASE"/>
    <property type="match status" value="1"/>
</dbReference>
<proteinExistence type="inferred from homology"/>
<dbReference type="SMART" id="SM00156">
    <property type="entry name" value="PP2Ac"/>
    <property type="match status" value="1"/>
</dbReference>
<gene>
    <name evidence="6" type="ORF">M9Y10_002857</name>
</gene>
<dbReference type="InterPro" id="IPR006186">
    <property type="entry name" value="Ser/Thr-sp_prot-phosphatase"/>
</dbReference>
<keyword evidence="1" id="KW-0479">Metal-binding</keyword>
<dbReference type="InterPro" id="IPR029052">
    <property type="entry name" value="Metallo-depent_PP-like"/>
</dbReference>
<evidence type="ECO:0000313" key="6">
    <source>
        <dbReference type="EMBL" id="KAK8900530.1"/>
    </source>
</evidence>
<evidence type="ECO:0000256" key="2">
    <source>
        <dbReference type="ARBA" id="ARBA00022801"/>
    </source>
</evidence>
<evidence type="ECO:0000256" key="1">
    <source>
        <dbReference type="ARBA" id="ARBA00022723"/>
    </source>
</evidence>
<evidence type="ECO:0000256" key="4">
    <source>
        <dbReference type="RuleBase" id="RU004273"/>
    </source>
</evidence>
<dbReference type="Proteomes" id="UP001470230">
    <property type="component" value="Unassembled WGS sequence"/>
</dbReference>
<feature type="domain" description="Serine/threonine specific protein phosphatases" evidence="5">
    <location>
        <begin position="109"/>
        <end position="114"/>
    </location>
</feature>
<evidence type="ECO:0000256" key="3">
    <source>
        <dbReference type="ARBA" id="ARBA00023211"/>
    </source>
</evidence>
<dbReference type="SUPFAM" id="SSF56300">
    <property type="entry name" value="Metallo-dependent phosphatases"/>
    <property type="match status" value="1"/>
</dbReference>
<name>A0ABR2LD26_9EUKA</name>
<dbReference type="EC" id="3.1.3.16" evidence="4"/>
<sequence>MDLNLDEVLSQIEKGEVIQESIVVMILMKIMEVLYQECNVLVLQSPIVIVGDIHGQLDDLLELFHISGDKEQQKYIFMGDYVDRGYHSLDTFLYLVCLKLKYPGQFYLLRGNHESRQVSQMYGFYVEIIMNYGHAGIWIMCNEVFDLLPVSALIDKDIFSVHGGLSPDLPLIEMISLQTRKCELPSSGPLCDLCWSDPEDVRKWRQNQRGAGYFFGENEVKKFNQVNKLTLITRSHQLAMEGFKYFFPDPKVKEPKGRLVTIWSAPNYSYRSGNDATVMKLRFPGLEQYYLPVFKPATHRIVPKDIPVNTQYFT</sequence>
<reference evidence="6 7" key="1">
    <citation type="submission" date="2024-04" db="EMBL/GenBank/DDBJ databases">
        <title>Tritrichomonas musculus Genome.</title>
        <authorList>
            <person name="Alves-Ferreira E."/>
            <person name="Grigg M."/>
            <person name="Lorenzi H."/>
            <person name="Galac M."/>
        </authorList>
    </citation>
    <scope>NUCLEOTIDE SEQUENCE [LARGE SCALE GENOMIC DNA]</scope>
    <source>
        <strain evidence="6 7">EAF2021</strain>
    </source>
</reference>
<dbReference type="Gene3D" id="3.60.21.10">
    <property type="match status" value="1"/>
</dbReference>
<protein>
    <recommendedName>
        <fullName evidence="4">Serine/threonine-protein phosphatase</fullName>
        <ecNumber evidence="4">3.1.3.16</ecNumber>
    </recommendedName>
</protein>
<dbReference type="EMBL" id="JAPFFF010000001">
    <property type="protein sequence ID" value="KAK8900530.1"/>
    <property type="molecule type" value="Genomic_DNA"/>
</dbReference>
<dbReference type="PRINTS" id="PR00114">
    <property type="entry name" value="STPHPHTASE"/>
</dbReference>
<evidence type="ECO:0000259" key="5">
    <source>
        <dbReference type="PROSITE" id="PS00125"/>
    </source>
</evidence>
<comment type="catalytic activity">
    <reaction evidence="4">
        <text>O-phospho-L-threonyl-[protein] + H2O = L-threonyl-[protein] + phosphate</text>
        <dbReference type="Rhea" id="RHEA:47004"/>
        <dbReference type="Rhea" id="RHEA-COMP:11060"/>
        <dbReference type="Rhea" id="RHEA-COMP:11605"/>
        <dbReference type="ChEBI" id="CHEBI:15377"/>
        <dbReference type="ChEBI" id="CHEBI:30013"/>
        <dbReference type="ChEBI" id="CHEBI:43474"/>
        <dbReference type="ChEBI" id="CHEBI:61977"/>
        <dbReference type="EC" id="3.1.3.16"/>
    </reaction>
</comment>
<evidence type="ECO:0000313" key="7">
    <source>
        <dbReference type="Proteomes" id="UP001470230"/>
    </source>
</evidence>
<dbReference type="PANTHER" id="PTHR45619">
    <property type="entry name" value="SERINE/THREONINE-PROTEIN PHOSPHATASE PP2A-RELATED"/>
    <property type="match status" value="1"/>
</dbReference>
<keyword evidence="3" id="KW-0464">Manganese</keyword>
<dbReference type="InterPro" id="IPR004843">
    <property type="entry name" value="Calcineurin-like_PHP"/>
</dbReference>
<comment type="similarity">
    <text evidence="4">Belongs to the PPP phosphatase family.</text>
</comment>
<dbReference type="Pfam" id="PF00149">
    <property type="entry name" value="Metallophos"/>
    <property type="match status" value="1"/>
</dbReference>
<organism evidence="6 7">
    <name type="scientific">Tritrichomonas musculus</name>
    <dbReference type="NCBI Taxonomy" id="1915356"/>
    <lineage>
        <taxon>Eukaryota</taxon>
        <taxon>Metamonada</taxon>
        <taxon>Parabasalia</taxon>
        <taxon>Tritrichomonadida</taxon>
        <taxon>Tritrichomonadidae</taxon>
        <taxon>Tritrichomonas</taxon>
    </lineage>
</organism>